<protein>
    <submittedName>
        <fullName evidence="1">Uncharacterized protein</fullName>
    </submittedName>
</protein>
<accession>A0A6H2A5T4</accession>
<sequence>MDKETHKNIHKDLHENLDMLLADFITHTSKLPSKTTILEFLRWSSQQTISPTDPK</sequence>
<gene>
    <name evidence="1" type="ORF">TM448A06544_0009</name>
</gene>
<dbReference type="AlphaFoldDB" id="A0A6H2A5T4"/>
<dbReference type="EMBL" id="MT144563">
    <property type="protein sequence ID" value="QJA55059.1"/>
    <property type="molecule type" value="Genomic_DNA"/>
</dbReference>
<reference evidence="1" key="1">
    <citation type="submission" date="2020-03" db="EMBL/GenBank/DDBJ databases">
        <title>The deep terrestrial virosphere.</title>
        <authorList>
            <person name="Holmfeldt K."/>
            <person name="Nilsson E."/>
            <person name="Simone D."/>
            <person name="Lopez-Fernandez M."/>
            <person name="Wu X."/>
            <person name="de Brujin I."/>
            <person name="Lundin D."/>
            <person name="Andersson A."/>
            <person name="Bertilsson S."/>
            <person name="Dopson M."/>
        </authorList>
    </citation>
    <scope>NUCLEOTIDE SEQUENCE</scope>
    <source>
        <strain evidence="1">TM448A06544</strain>
    </source>
</reference>
<organism evidence="1">
    <name type="scientific">viral metagenome</name>
    <dbReference type="NCBI Taxonomy" id="1070528"/>
    <lineage>
        <taxon>unclassified sequences</taxon>
        <taxon>metagenomes</taxon>
        <taxon>organismal metagenomes</taxon>
    </lineage>
</organism>
<proteinExistence type="predicted"/>
<evidence type="ECO:0000313" key="1">
    <source>
        <dbReference type="EMBL" id="QJA55059.1"/>
    </source>
</evidence>
<name>A0A6H2A5T4_9ZZZZ</name>